<keyword evidence="3" id="KW-1003">Cell membrane</keyword>
<feature type="transmembrane region" description="Helical" evidence="7">
    <location>
        <begin position="65"/>
        <end position="89"/>
    </location>
</feature>
<dbReference type="Gene3D" id="1.10.3720.10">
    <property type="entry name" value="MetI-like"/>
    <property type="match status" value="1"/>
</dbReference>
<feature type="domain" description="ABC transmembrane type-1" evidence="8">
    <location>
        <begin position="66"/>
        <end position="261"/>
    </location>
</feature>
<dbReference type="RefSeq" id="WP_342019628.1">
    <property type="nucleotide sequence ID" value="NZ_JBBYAK010000001.1"/>
</dbReference>
<comment type="subcellular location">
    <subcellularLocation>
        <location evidence="1 7">Cell membrane</location>
        <topology evidence="1 7">Multi-pass membrane protein</topology>
    </subcellularLocation>
</comment>
<dbReference type="PANTHER" id="PTHR43744">
    <property type="entry name" value="ABC TRANSPORTER PERMEASE PROTEIN MG189-RELATED-RELATED"/>
    <property type="match status" value="1"/>
</dbReference>
<comment type="caution">
    <text evidence="9">The sequence shown here is derived from an EMBL/GenBank/DDBJ whole genome shotgun (WGS) entry which is preliminary data.</text>
</comment>
<evidence type="ECO:0000256" key="1">
    <source>
        <dbReference type="ARBA" id="ARBA00004651"/>
    </source>
</evidence>
<keyword evidence="4 7" id="KW-0812">Transmembrane</keyword>
<feature type="transmembrane region" description="Helical" evidence="7">
    <location>
        <begin position="101"/>
        <end position="122"/>
    </location>
</feature>
<evidence type="ECO:0000256" key="2">
    <source>
        <dbReference type="ARBA" id="ARBA00022448"/>
    </source>
</evidence>
<comment type="similarity">
    <text evidence="7">Belongs to the binding-protein-dependent transport system permease family.</text>
</comment>
<evidence type="ECO:0000313" key="10">
    <source>
        <dbReference type="Proteomes" id="UP001459714"/>
    </source>
</evidence>
<evidence type="ECO:0000256" key="3">
    <source>
        <dbReference type="ARBA" id="ARBA00022475"/>
    </source>
</evidence>
<keyword evidence="5 7" id="KW-1133">Transmembrane helix</keyword>
<feature type="transmembrane region" description="Helical" evidence="7">
    <location>
        <begin position="195"/>
        <end position="212"/>
    </location>
</feature>
<feature type="transmembrane region" description="Helical" evidence="7">
    <location>
        <begin position="241"/>
        <end position="261"/>
    </location>
</feature>
<reference evidence="9 10" key="1">
    <citation type="submission" date="2024-03" db="EMBL/GenBank/DDBJ databases">
        <title>Bacilli Hybrid Assemblies.</title>
        <authorList>
            <person name="Kovac J."/>
        </authorList>
    </citation>
    <scope>NUCLEOTIDE SEQUENCE [LARGE SCALE GENOMIC DNA]</scope>
    <source>
        <strain evidence="9 10">FSL M8-0022</strain>
    </source>
</reference>
<organism evidence="9 10">
    <name type="scientific">Caldifermentibacillus hisashii</name>
    <dbReference type="NCBI Taxonomy" id="996558"/>
    <lineage>
        <taxon>Bacteria</taxon>
        <taxon>Bacillati</taxon>
        <taxon>Bacillota</taxon>
        <taxon>Bacilli</taxon>
        <taxon>Bacillales</taxon>
        <taxon>Bacillaceae</taxon>
        <taxon>Caldifermentibacillus</taxon>
    </lineage>
</organism>
<dbReference type="EMBL" id="JBBYAK010000001">
    <property type="protein sequence ID" value="MEL3956112.1"/>
    <property type="molecule type" value="Genomic_DNA"/>
</dbReference>
<evidence type="ECO:0000256" key="7">
    <source>
        <dbReference type="RuleBase" id="RU363032"/>
    </source>
</evidence>
<sequence>MTKVKNIFIYVFLSVAAFISVFPFIWMIISMTNKSVDITKGTLLPGTNLIANLKNLFSTYDVGSALWNSFLIAVVTTVLALVISSAAGYGFEMYKNRSRETVFNILLLSMMIPFAALMVPLYRMFGKWTNVVPGIGIDTIVAVILPGITTAFLIFFFRQNTKMFPRDLVEAGRIDGLSELGIFFRIYMPTMKNSYAAAAIITFMNSWNNYMWPLVILQSPEKKTIPLLVSNLGAAYVPDYGVIYTAIVIATLPTAIIFFLMQKHFVAGMMGSVKG</sequence>
<dbReference type="PROSITE" id="PS50928">
    <property type="entry name" value="ABC_TM1"/>
    <property type="match status" value="1"/>
</dbReference>
<accession>A0ABU9JTF6</accession>
<protein>
    <submittedName>
        <fullName evidence="9">Carbohydrate ABC transporter permease</fullName>
    </submittedName>
</protein>
<evidence type="ECO:0000256" key="6">
    <source>
        <dbReference type="ARBA" id="ARBA00023136"/>
    </source>
</evidence>
<feature type="transmembrane region" description="Helical" evidence="7">
    <location>
        <begin position="134"/>
        <end position="157"/>
    </location>
</feature>
<name>A0ABU9JTF6_9BACI</name>
<keyword evidence="2 7" id="KW-0813">Transport</keyword>
<dbReference type="InterPro" id="IPR000515">
    <property type="entry name" value="MetI-like"/>
</dbReference>
<gene>
    <name evidence="9" type="ORF">NST17_02585</name>
</gene>
<keyword evidence="10" id="KW-1185">Reference proteome</keyword>
<evidence type="ECO:0000256" key="5">
    <source>
        <dbReference type="ARBA" id="ARBA00022989"/>
    </source>
</evidence>
<proteinExistence type="inferred from homology"/>
<evidence type="ECO:0000259" key="8">
    <source>
        <dbReference type="PROSITE" id="PS50928"/>
    </source>
</evidence>
<keyword evidence="6 7" id="KW-0472">Membrane</keyword>
<evidence type="ECO:0000313" key="9">
    <source>
        <dbReference type="EMBL" id="MEL3956112.1"/>
    </source>
</evidence>
<dbReference type="Pfam" id="PF00528">
    <property type="entry name" value="BPD_transp_1"/>
    <property type="match status" value="1"/>
</dbReference>
<dbReference type="Proteomes" id="UP001459714">
    <property type="component" value="Unassembled WGS sequence"/>
</dbReference>
<feature type="transmembrane region" description="Helical" evidence="7">
    <location>
        <begin position="7"/>
        <end position="29"/>
    </location>
</feature>
<dbReference type="PANTHER" id="PTHR43744:SF2">
    <property type="entry name" value="ARABINOOLIGOSACCHARIDES TRANSPORT SYSTEM PERMEASE PROTEIN ARAQ"/>
    <property type="match status" value="1"/>
</dbReference>
<dbReference type="CDD" id="cd06261">
    <property type="entry name" value="TM_PBP2"/>
    <property type="match status" value="1"/>
</dbReference>
<evidence type="ECO:0000256" key="4">
    <source>
        <dbReference type="ARBA" id="ARBA00022692"/>
    </source>
</evidence>
<dbReference type="SUPFAM" id="SSF161098">
    <property type="entry name" value="MetI-like"/>
    <property type="match status" value="1"/>
</dbReference>
<dbReference type="InterPro" id="IPR035906">
    <property type="entry name" value="MetI-like_sf"/>
</dbReference>